<name>A0A552EWC1_MICAE</name>
<evidence type="ECO:0000313" key="2">
    <source>
        <dbReference type="Proteomes" id="UP000315113"/>
    </source>
</evidence>
<accession>A0A552EWC1</accession>
<organism evidence="1 2">
    <name type="scientific">Microcystis aeruginosa Ma_MB_F_20061100_S20D</name>
    <dbReference type="NCBI Taxonomy" id="2486253"/>
    <lineage>
        <taxon>Bacteria</taxon>
        <taxon>Bacillati</taxon>
        <taxon>Cyanobacteriota</taxon>
        <taxon>Cyanophyceae</taxon>
        <taxon>Oscillatoriophycideae</taxon>
        <taxon>Chroococcales</taxon>
        <taxon>Microcystaceae</taxon>
        <taxon>Microcystis</taxon>
    </lineage>
</organism>
<protein>
    <submittedName>
        <fullName evidence="1">Uncharacterized protein</fullName>
    </submittedName>
</protein>
<gene>
    <name evidence="1" type="ORF">EWV78_04330</name>
</gene>
<evidence type="ECO:0000313" key="1">
    <source>
        <dbReference type="EMBL" id="TRU38773.1"/>
    </source>
</evidence>
<proteinExistence type="predicted"/>
<sequence length="97" mass="11472">MAFRKPITTLGGLIMWENIKQNEYFIMQKHKIGLPVWPYKYRITLRQNRMEIANSNDLEEIEMDWSYLKNNVVPQLSGKIDLSDLSGLIFKLIDKLL</sequence>
<dbReference type="EMBL" id="SFBH01000033">
    <property type="protein sequence ID" value="TRU38773.1"/>
    <property type="molecule type" value="Genomic_DNA"/>
</dbReference>
<dbReference type="Proteomes" id="UP000315113">
    <property type="component" value="Unassembled WGS sequence"/>
</dbReference>
<reference evidence="1 2" key="1">
    <citation type="submission" date="2019-01" db="EMBL/GenBank/DDBJ databases">
        <title>Coherence of Microcystis species and biogeography revealed through population genomics.</title>
        <authorList>
            <person name="Perez-Carrascal O.M."/>
            <person name="Terrat Y."/>
            <person name="Giani A."/>
            <person name="Fortin N."/>
            <person name="Tromas N."/>
            <person name="Shapiro B.J."/>
        </authorList>
    </citation>
    <scope>NUCLEOTIDE SEQUENCE [LARGE SCALE GENOMIC DNA]</scope>
    <source>
        <strain evidence="1">Ma_MB_F_20061100_S20D</strain>
    </source>
</reference>
<dbReference type="AlphaFoldDB" id="A0A552EWC1"/>
<comment type="caution">
    <text evidence="1">The sequence shown here is derived from an EMBL/GenBank/DDBJ whole genome shotgun (WGS) entry which is preliminary data.</text>
</comment>